<evidence type="ECO:0000313" key="6">
    <source>
        <dbReference type="EMBL" id="ORX83519.1"/>
    </source>
</evidence>
<accession>A0A1Y1XCQ1</accession>
<dbReference type="Gene3D" id="3.40.50.200">
    <property type="entry name" value="Peptidase S8/S53 domain"/>
    <property type="match status" value="1"/>
</dbReference>
<sequence>MKIINYIPYPYLFLGIIILLINKSYTKTINTSSSNDSKKNIQNKESSVDDNYYMIFVNDTCFSTLNIKKREEDKENNFEINDDIFLMVNEIHDLIIENKDTYKNVTKFEEIDNQNELKFGKRDVDIKYATDYGDSNYIYPIGSIYDNTILYAYLSTKLIKSIEKMPCVTDIIKDKVLKKTSYYNEIDIQQQAQWDGLEIQNNAPNHLSVISQGKYRGDLINKYDTNYYYPESAGKNVDIFILDGGFNFNYEEYKSNGRTTKCDIAVINGRIINKTTSDVPNLCNLDPEKVHGILVSAVAGGSKNGVAKKANIHGINLNNITYSNVFTALIYIKNHLKKESSLINDMSEEGSIFVASAGNHGRNVHETEELEKFHLPCILDNVICVGGIDNNVYESTSGMYRLHEKSNYGKE</sequence>
<dbReference type="GO" id="GO:0006508">
    <property type="term" value="P:proteolysis"/>
    <property type="evidence" value="ECO:0007669"/>
    <property type="project" value="UniProtKB-KW"/>
</dbReference>
<comment type="similarity">
    <text evidence="1">Belongs to the peptidase S8 family.</text>
</comment>
<reference evidence="6 7" key="1">
    <citation type="submission" date="2016-08" db="EMBL/GenBank/DDBJ databases">
        <title>A Parts List for Fungal Cellulosomes Revealed by Comparative Genomics.</title>
        <authorList>
            <consortium name="DOE Joint Genome Institute"/>
            <person name="Haitjema C.H."/>
            <person name="Gilmore S.P."/>
            <person name="Henske J.K."/>
            <person name="Solomon K.V."/>
            <person name="De Groot R."/>
            <person name="Kuo A."/>
            <person name="Mondo S.J."/>
            <person name="Salamov A.A."/>
            <person name="Labutti K."/>
            <person name="Zhao Z."/>
            <person name="Chiniquy J."/>
            <person name="Barry K."/>
            <person name="Brewer H.M."/>
            <person name="Purvine S.O."/>
            <person name="Wright A.T."/>
            <person name="Boxma B."/>
            <person name="Van Alen T."/>
            <person name="Hackstein J.H."/>
            <person name="Baker S.E."/>
            <person name="Grigoriev I.V."/>
            <person name="O'Malley M.A."/>
        </authorList>
    </citation>
    <scope>NUCLEOTIDE SEQUENCE [LARGE SCALE GENOMIC DNA]</scope>
    <source>
        <strain evidence="6 7">S4</strain>
    </source>
</reference>
<evidence type="ECO:0000313" key="7">
    <source>
        <dbReference type="Proteomes" id="UP000193944"/>
    </source>
</evidence>
<evidence type="ECO:0000256" key="1">
    <source>
        <dbReference type="ARBA" id="ARBA00011073"/>
    </source>
</evidence>
<dbReference type="AlphaFoldDB" id="A0A1Y1XCQ1"/>
<dbReference type="Pfam" id="PF00082">
    <property type="entry name" value="Peptidase_S8"/>
    <property type="match status" value="1"/>
</dbReference>
<dbReference type="STRING" id="1754192.A0A1Y1XCQ1"/>
<keyword evidence="3" id="KW-0378">Hydrolase</keyword>
<keyword evidence="4" id="KW-0720">Serine protease</keyword>
<evidence type="ECO:0000259" key="5">
    <source>
        <dbReference type="Pfam" id="PF00082"/>
    </source>
</evidence>
<dbReference type="PANTHER" id="PTHR43806">
    <property type="entry name" value="PEPTIDASE S8"/>
    <property type="match status" value="1"/>
</dbReference>
<dbReference type="OrthoDB" id="19448at2759"/>
<feature type="domain" description="Peptidase S8/S53" evidence="5">
    <location>
        <begin position="234"/>
        <end position="398"/>
    </location>
</feature>
<dbReference type="GO" id="GO:0005615">
    <property type="term" value="C:extracellular space"/>
    <property type="evidence" value="ECO:0007669"/>
    <property type="project" value="TreeGrafter"/>
</dbReference>
<evidence type="ECO:0000256" key="3">
    <source>
        <dbReference type="ARBA" id="ARBA00022801"/>
    </source>
</evidence>
<dbReference type="InterPro" id="IPR000209">
    <property type="entry name" value="Peptidase_S8/S53_dom"/>
</dbReference>
<feature type="non-terminal residue" evidence="6">
    <location>
        <position position="411"/>
    </location>
</feature>
<evidence type="ECO:0000256" key="4">
    <source>
        <dbReference type="ARBA" id="ARBA00022825"/>
    </source>
</evidence>
<gene>
    <name evidence="6" type="ORF">BCR32DRAFT_277923</name>
</gene>
<protein>
    <recommendedName>
        <fullName evidence="5">Peptidase S8/S53 domain-containing protein</fullName>
    </recommendedName>
</protein>
<reference evidence="6 7" key="2">
    <citation type="submission" date="2016-08" db="EMBL/GenBank/DDBJ databases">
        <title>Pervasive Adenine N6-methylation of Active Genes in Fungi.</title>
        <authorList>
            <consortium name="DOE Joint Genome Institute"/>
            <person name="Mondo S.J."/>
            <person name="Dannebaum R.O."/>
            <person name="Kuo R.C."/>
            <person name="Labutti K."/>
            <person name="Haridas S."/>
            <person name="Kuo A."/>
            <person name="Salamov A."/>
            <person name="Ahrendt S.R."/>
            <person name="Lipzen A."/>
            <person name="Sullivan W."/>
            <person name="Andreopoulos W.B."/>
            <person name="Clum A."/>
            <person name="Lindquist E."/>
            <person name="Daum C."/>
            <person name="Ramamoorthy G.K."/>
            <person name="Gryganskyi A."/>
            <person name="Culley D."/>
            <person name="Magnuson J.K."/>
            <person name="James T.Y."/>
            <person name="O'Malley M.A."/>
            <person name="Stajich J.E."/>
            <person name="Spatafora J.W."/>
            <person name="Visel A."/>
            <person name="Grigoriev I.V."/>
        </authorList>
    </citation>
    <scope>NUCLEOTIDE SEQUENCE [LARGE SCALE GENOMIC DNA]</scope>
    <source>
        <strain evidence="6 7">S4</strain>
    </source>
</reference>
<comment type="caution">
    <text evidence="6">The sequence shown here is derived from an EMBL/GenBank/DDBJ whole genome shotgun (WGS) entry which is preliminary data.</text>
</comment>
<dbReference type="Proteomes" id="UP000193944">
    <property type="component" value="Unassembled WGS sequence"/>
</dbReference>
<dbReference type="InterPro" id="IPR050131">
    <property type="entry name" value="Peptidase_S8_subtilisin-like"/>
</dbReference>
<dbReference type="SUPFAM" id="SSF52743">
    <property type="entry name" value="Subtilisin-like"/>
    <property type="match status" value="1"/>
</dbReference>
<keyword evidence="2" id="KW-0645">Protease</keyword>
<dbReference type="InterPro" id="IPR036852">
    <property type="entry name" value="Peptidase_S8/S53_dom_sf"/>
</dbReference>
<dbReference type="PANTHER" id="PTHR43806:SF11">
    <property type="entry name" value="CEREVISIN-RELATED"/>
    <property type="match status" value="1"/>
</dbReference>
<organism evidence="6 7">
    <name type="scientific">Anaeromyces robustus</name>
    <dbReference type="NCBI Taxonomy" id="1754192"/>
    <lineage>
        <taxon>Eukaryota</taxon>
        <taxon>Fungi</taxon>
        <taxon>Fungi incertae sedis</taxon>
        <taxon>Chytridiomycota</taxon>
        <taxon>Chytridiomycota incertae sedis</taxon>
        <taxon>Neocallimastigomycetes</taxon>
        <taxon>Neocallimastigales</taxon>
        <taxon>Neocallimastigaceae</taxon>
        <taxon>Anaeromyces</taxon>
    </lineage>
</organism>
<proteinExistence type="inferred from homology"/>
<evidence type="ECO:0000256" key="2">
    <source>
        <dbReference type="ARBA" id="ARBA00022670"/>
    </source>
</evidence>
<name>A0A1Y1XCQ1_9FUNG</name>
<dbReference type="EMBL" id="MCFG01000071">
    <property type="protein sequence ID" value="ORX83519.1"/>
    <property type="molecule type" value="Genomic_DNA"/>
</dbReference>
<dbReference type="GO" id="GO:0004252">
    <property type="term" value="F:serine-type endopeptidase activity"/>
    <property type="evidence" value="ECO:0007669"/>
    <property type="project" value="InterPro"/>
</dbReference>
<keyword evidence="7" id="KW-1185">Reference proteome</keyword>